<protein>
    <submittedName>
        <fullName evidence="3">VWFA domain-containing protein</fullName>
    </submittedName>
</protein>
<accession>A0A0N4VQQ5</accession>
<dbReference type="OrthoDB" id="43547at2759"/>
<evidence type="ECO:0000313" key="1">
    <source>
        <dbReference type="EMBL" id="VDD97750.1"/>
    </source>
</evidence>
<organism evidence="3">
    <name type="scientific">Enterobius vermicularis</name>
    <name type="common">Human pinworm</name>
    <dbReference type="NCBI Taxonomy" id="51028"/>
    <lineage>
        <taxon>Eukaryota</taxon>
        <taxon>Metazoa</taxon>
        <taxon>Ecdysozoa</taxon>
        <taxon>Nematoda</taxon>
        <taxon>Chromadorea</taxon>
        <taxon>Rhabditida</taxon>
        <taxon>Spirurina</taxon>
        <taxon>Oxyuridomorpha</taxon>
        <taxon>Oxyuroidea</taxon>
        <taxon>Oxyuridae</taxon>
        <taxon>Enterobius</taxon>
    </lineage>
</organism>
<sequence>MREASEVLLLLHESFRASRHIRGLWLFENLGKSLCVDKTKHEFDEGVELVGIIAKDGDPVSEGEQLRICTDTVPVFISKAYRLIFILDLSPSVFAVDVSSETLLHKRLLDNLERALIGVTMPVFFQGLLLDCNNVKEALRLIREKFENFSNNLCSFMQSSIGIYDRDRRLPYQNRNSNMAQKHGSEAHSKSTGMLNLLDKKLVGDFGYIKPEFTFCSMLRIGLLAARLLPENTQSNVILLTDANVGKPNEEAMQLLLNQLRNFTLSCSMKRNATAGLACGDLTNSELFNFLAFSTFGNYLVDTESFLDKDLPFGMNIYQKSLLSWSFQRKYIGNSFLEKFTETYNPEFANFCKRYYILLFF</sequence>
<gene>
    <name evidence="1" type="ORF">EVEC_LOCUS12501</name>
</gene>
<dbReference type="PANTHER" id="PTHR14918">
    <property type="entry name" value="KICSTOR COMPLEX PROTEIN SZT2"/>
    <property type="match status" value="1"/>
</dbReference>
<dbReference type="Proteomes" id="UP000274131">
    <property type="component" value="Unassembled WGS sequence"/>
</dbReference>
<name>A0A0N4VQQ5_ENTVE</name>
<dbReference type="STRING" id="51028.A0A0N4VQQ5"/>
<proteinExistence type="predicted"/>
<dbReference type="EMBL" id="UXUI01014970">
    <property type="protein sequence ID" value="VDD97750.1"/>
    <property type="molecule type" value="Genomic_DNA"/>
</dbReference>
<dbReference type="PANTHER" id="PTHR14918:SF3">
    <property type="entry name" value="KICSTOR COMPLEX PROTEIN SZT2"/>
    <property type="match status" value="1"/>
</dbReference>
<reference evidence="1 2" key="2">
    <citation type="submission" date="2018-10" db="EMBL/GenBank/DDBJ databases">
        <authorList>
            <consortium name="Pathogen Informatics"/>
        </authorList>
    </citation>
    <scope>NUCLEOTIDE SEQUENCE [LARGE SCALE GENOMIC DNA]</scope>
</reference>
<dbReference type="WBParaSite" id="EVEC_0001335901-mRNA-1">
    <property type="protein sequence ID" value="EVEC_0001335901-mRNA-1"/>
    <property type="gene ID" value="EVEC_0001335901"/>
</dbReference>
<dbReference type="GO" id="GO:0005777">
    <property type="term" value="C:peroxisome"/>
    <property type="evidence" value="ECO:0007669"/>
    <property type="project" value="InterPro"/>
</dbReference>
<dbReference type="AlphaFoldDB" id="A0A0N4VQQ5"/>
<evidence type="ECO:0000313" key="3">
    <source>
        <dbReference type="WBParaSite" id="EVEC_0001335901-mRNA-1"/>
    </source>
</evidence>
<dbReference type="InterPro" id="IPR033228">
    <property type="entry name" value="SZT2"/>
</dbReference>
<reference evidence="3" key="1">
    <citation type="submission" date="2017-02" db="UniProtKB">
        <authorList>
            <consortium name="WormBaseParasite"/>
        </authorList>
    </citation>
    <scope>IDENTIFICATION</scope>
</reference>
<keyword evidence="2" id="KW-1185">Reference proteome</keyword>
<evidence type="ECO:0000313" key="2">
    <source>
        <dbReference type="Proteomes" id="UP000274131"/>
    </source>
</evidence>